<organism evidence="1">
    <name type="scientific">viral metagenome</name>
    <dbReference type="NCBI Taxonomy" id="1070528"/>
    <lineage>
        <taxon>unclassified sequences</taxon>
        <taxon>metagenomes</taxon>
        <taxon>organismal metagenomes</taxon>
    </lineage>
</organism>
<proteinExistence type="predicted"/>
<dbReference type="SUPFAM" id="SSF68906">
    <property type="entry name" value="SAP domain"/>
    <property type="match status" value="1"/>
</dbReference>
<evidence type="ECO:0000313" key="1">
    <source>
        <dbReference type="EMBL" id="QHT30300.1"/>
    </source>
</evidence>
<dbReference type="AlphaFoldDB" id="A0A6C0EPP9"/>
<dbReference type="InterPro" id="IPR036361">
    <property type="entry name" value="SAP_dom_sf"/>
</dbReference>
<dbReference type="EMBL" id="MN738895">
    <property type="protein sequence ID" value="QHT30300.1"/>
    <property type="molecule type" value="Genomic_DNA"/>
</dbReference>
<protein>
    <recommendedName>
        <fullName evidence="2">SAP domain-containing protein</fullName>
    </recommendedName>
</protein>
<name>A0A6C0EPP9_9ZZZZ</name>
<accession>A0A6C0EPP9</accession>
<sequence>MMKNEIFSPKTYIWSVLYDKVEMKRPRKRKTVSQEEFTILEFADFGKILEVNYNVAQLKKMCRHYKQKVSGNKSQIINRMYNFLKYSYYISIAQKHVRGWLRRKYFQLNGIQYRKDCVNKTDFLTLKNINKIPYYQLYCYKDEEGFVYGFNIKSIYNLMLKSDGNLKNPYTRSDLPKNIIKKIRHFIKLSHTLKEPITITLKDDNENMSHKKKISLKTLSIFHRIDTFGHITDTSWFLTLERPQLIRFLRELQDIWEYRANLEDHIKRQICPPNGLPFHGINITSLMQRNKETLQRNILYIMENLISKGINADSKSLGAFYILSALTLVSHSAAVALPWLYESVVPI</sequence>
<reference evidence="1" key="1">
    <citation type="journal article" date="2020" name="Nature">
        <title>Giant virus diversity and host interactions through global metagenomics.</title>
        <authorList>
            <person name="Schulz F."/>
            <person name="Roux S."/>
            <person name="Paez-Espino D."/>
            <person name="Jungbluth S."/>
            <person name="Walsh D.A."/>
            <person name="Denef V.J."/>
            <person name="McMahon K.D."/>
            <person name="Konstantinidis K.T."/>
            <person name="Eloe-Fadrosh E.A."/>
            <person name="Kyrpides N.C."/>
            <person name="Woyke T."/>
        </authorList>
    </citation>
    <scope>NUCLEOTIDE SEQUENCE</scope>
    <source>
        <strain evidence="1">GVMAG-M-3300009149-34</strain>
    </source>
</reference>
<evidence type="ECO:0008006" key="2">
    <source>
        <dbReference type="Google" id="ProtNLM"/>
    </source>
</evidence>